<feature type="compositionally biased region" description="Low complexity" evidence="1">
    <location>
        <begin position="70"/>
        <end position="81"/>
    </location>
</feature>
<dbReference type="GO" id="GO:0005524">
    <property type="term" value="F:ATP binding"/>
    <property type="evidence" value="ECO:0007669"/>
    <property type="project" value="InterPro"/>
</dbReference>
<name>A0A663F093_AQUCH</name>
<proteinExistence type="predicted"/>
<evidence type="ECO:0000313" key="4">
    <source>
        <dbReference type="Proteomes" id="UP000472275"/>
    </source>
</evidence>
<dbReference type="PANTHER" id="PTHR16043">
    <property type="entry name" value="DALRD3 PROTEIN"/>
    <property type="match status" value="1"/>
</dbReference>
<feature type="compositionally biased region" description="Gly residues" evidence="1">
    <location>
        <begin position="211"/>
        <end position="220"/>
    </location>
</feature>
<dbReference type="Ensembl" id="ENSACCT00020018926.1">
    <property type="protein sequence ID" value="ENSACCP00020018135.1"/>
    <property type="gene ID" value="ENSACCG00020012461.1"/>
</dbReference>
<reference evidence="3" key="2">
    <citation type="submission" date="2025-09" db="UniProtKB">
        <authorList>
            <consortium name="Ensembl"/>
        </authorList>
    </citation>
    <scope>IDENTIFICATION</scope>
</reference>
<dbReference type="AlphaFoldDB" id="A0A663F093"/>
<protein>
    <submittedName>
        <fullName evidence="3">DALR anticodon binding domain containing 3</fullName>
    </submittedName>
</protein>
<gene>
    <name evidence="3" type="primary">DALRD3</name>
</gene>
<feature type="compositionally biased region" description="Basic residues" evidence="1">
    <location>
        <begin position="22"/>
        <end position="31"/>
    </location>
</feature>
<feature type="compositionally biased region" description="Gly residues" evidence="1">
    <location>
        <begin position="60"/>
        <end position="69"/>
    </location>
</feature>
<evidence type="ECO:0000259" key="2">
    <source>
        <dbReference type="SMART" id="SM00836"/>
    </source>
</evidence>
<dbReference type="GO" id="GO:0004814">
    <property type="term" value="F:arginine-tRNA ligase activity"/>
    <property type="evidence" value="ECO:0007669"/>
    <property type="project" value="InterPro"/>
</dbReference>
<reference evidence="3" key="1">
    <citation type="submission" date="2025-08" db="UniProtKB">
        <authorList>
            <consortium name="Ensembl"/>
        </authorList>
    </citation>
    <scope>IDENTIFICATION</scope>
</reference>
<evidence type="ECO:0000256" key="1">
    <source>
        <dbReference type="SAM" id="MobiDB-lite"/>
    </source>
</evidence>
<feature type="compositionally biased region" description="Basic residues" evidence="1">
    <location>
        <begin position="229"/>
        <end position="244"/>
    </location>
</feature>
<dbReference type="PANTHER" id="PTHR16043:SF1">
    <property type="entry name" value="DALR ANTICODON-BINDING DOMAIN-CONTAINING PROTEIN 3"/>
    <property type="match status" value="1"/>
</dbReference>
<dbReference type="InterPro" id="IPR008909">
    <property type="entry name" value="DALR_anticod-bd"/>
</dbReference>
<dbReference type="SUPFAM" id="SSF47323">
    <property type="entry name" value="Anticodon-binding domain of a subclass of class I aminoacyl-tRNA synthetases"/>
    <property type="match status" value="1"/>
</dbReference>
<dbReference type="InterPro" id="IPR037380">
    <property type="entry name" value="DALRD3"/>
</dbReference>
<evidence type="ECO:0000313" key="3">
    <source>
        <dbReference type="Ensembl" id="ENSACCP00020018135.1"/>
    </source>
</evidence>
<feature type="domain" description="DALR anticodon binding" evidence="2">
    <location>
        <begin position="501"/>
        <end position="611"/>
    </location>
</feature>
<dbReference type="GO" id="GO:0106217">
    <property type="term" value="P:tRNA C3-cytosine methylation"/>
    <property type="evidence" value="ECO:0007669"/>
    <property type="project" value="Ensembl"/>
</dbReference>
<dbReference type="Gene3D" id="1.10.730.10">
    <property type="entry name" value="Isoleucyl-tRNA Synthetase, Domain 1"/>
    <property type="match status" value="1"/>
</dbReference>
<feature type="compositionally biased region" description="Low complexity" evidence="1">
    <location>
        <begin position="251"/>
        <end position="271"/>
    </location>
</feature>
<dbReference type="GO" id="GO:0006420">
    <property type="term" value="P:arginyl-tRNA aminoacylation"/>
    <property type="evidence" value="ECO:0007669"/>
    <property type="project" value="InterPro"/>
</dbReference>
<dbReference type="Proteomes" id="UP000472275">
    <property type="component" value="Chromosome 20"/>
</dbReference>
<dbReference type="SMART" id="SM00836">
    <property type="entry name" value="DALR_1"/>
    <property type="match status" value="1"/>
</dbReference>
<dbReference type="InParanoid" id="A0A663F093"/>
<keyword evidence="4" id="KW-1185">Reference proteome</keyword>
<dbReference type="InterPro" id="IPR009080">
    <property type="entry name" value="tRNAsynth_Ia_anticodon-bd"/>
</dbReference>
<dbReference type="GO" id="GO:0000049">
    <property type="term" value="F:tRNA binding"/>
    <property type="evidence" value="ECO:0007669"/>
    <property type="project" value="Ensembl"/>
</dbReference>
<accession>A0A663F093</accession>
<sequence>MAALPRPTCPRPRWPPGSAARRAQHGGRLRQRSWGGRAGRDVTSGLRRRKRRPGPHGDGRGPAGGGGDAAGPERGAGAARRPLGEGERRPQPAAPGLPGAAGRAERRLPRGAGRPRSARRGRDLREGAGPGAEPAWRGRDLSRATCGGQGTDSSPSHPAGARRRHGGRDVIGRPGSAGGAGLPGDAGGPGGAGAAPRGLPSPAGPPARPGPRGGAAGRLGGAALPGPARPRRCPAARPPPHRPAGRPPGPAAARPGVSASPPAPACRPAVRPHAASARLSLSRRVGVRLVPALSEEGSREVLRQLRVDWPSGSGGSALPDTVSDVICKVHLKSFMEQQGLVGYDPNLDVLLVTEGKLRSLAELQQAVLQRAVSNPVAGGQGSCCSIVHVVSCEEEFRQQQLDLLWRILDPGAHTALQKHLVCGPVKVTNPSSPIAADQYFHKLCVMPPAFSADEAWTEVIDTLTVAAIRFEMLSTAHRSQITLDLEDSSISTKGTKSGAFVMYNCARLATLFDTYQRAVERGTYPALPPVSELNFSCLREEGEWLLLFNYLLPFPEVLQQAAELPTPTKGIRITANTETVRQNYTPAASYQPDPVVPAALCLVGVQVPDTAQHGFQLLLQPGPRPGGELDVLDLQACGPAALPGAGL</sequence>
<organism evidence="3 4">
    <name type="scientific">Aquila chrysaetos chrysaetos</name>
    <dbReference type="NCBI Taxonomy" id="223781"/>
    <lineage>
        <taxon>Eukaryota</taxon>
        <taxon>Metazoa</taxon>
        <taxon>Chordata</taxon>
        <taxon>Craniata</taxon>
        <taxon>Vertebrata</taxon>
        <taxon>Euteleostomi</taxon>
        <taxon>Archelosauria</taxon>
        <taxon>Archosauria</taxon>
        <taxon>Dinosauria</taxon>
        <taxon>Saurischia</taxon>
        <taxon>Theropoda</taxon>
        <taxon>Coelurosauria</taxon>
        <taxon>Aves</taxon>
        <taxon>Neognathae</taxon>
        <taxon>Neoaves</taxon>
        <taxon>Telluraves</taxon>
        <taxon>Accipitrimorphae</taxon>
        <taxon>Accipitriformes</taxon>
        <taxon>Accipitridae</taxon>
        <taxon>Accipitrinae</taxon>
        <taxon>Aquila</taxon>
    </lineage>
</organism>
<feature type="compositionally biased region" description="Gly residues" evidence="1">
    <location>
        <begin position="175"/>
        <end position="193"/>
    </location>
</feature>
<dbReference type="GeneTree" id="ENSGT00390000014621"/>
<feature type="region of interest" description="Disordered" evidence="1">
    <location>
        <begin position="1"/>
        <end position="271"/>
    </location>
</feature>